<accession>A0AAX2DFE4</accession>
<dbReference type="InterPro" id="IPR035418">
    <property type="entry name" value="AraC-bd_2"/>
</dbReference>
<dbReference type="GO" id="GO:0003700">
    <property type="term" value="F:DNA-binding transcription factor activity"/>
    <property type="evidence" value="ECO:0007669"/>
    <property type="project" value="InterPro"/>
</dbReference>
<keyword evidence="4" id="KW-0804">Transcription</keyword>
<dbReference type="PROSITE" id="PS01124">
    <property type="entry name" value="HTH_ARAC_FAMILY_2"/>
    <property type="match status" value="1"/>
</dbReference>
<gene>
    <name evidence="7" type="ORF">SAMN05216476_4101</name>
</gene>
<dbReference type="SUPFAM" id="SSF46689">
    <property type="entry name" value="Homeodomain-like"/>
    <property type="match status" value="1"/>
</dbReference>
<comment type="function">
    <text evidence="5">Regulatory protein of the TOL plasmid xyl operons. XylS activates the xylXYZLTEGFJQKIH operon required for the degradation of toluene, m-xylene and p-xylene.</text>
</comment>
<evidence type="ECO:0000256" key="4">
    <source>
        <dbReference type="ARBA" id="ARBA00023163"/>
    </source>
</evidence>
<dbReference type="Pfam" id="PF14525">
    <property type="entry name" value="AraC_binding_2"/>
    <property type="match status" value="1"/>
</dbReference>
<evidence type="ECO:0000256" key="2">
    <source>
        <dbReference type="ARBA" id="ARBA00023125"/>
    </source>
</evidence>
<dbReference type="GeneID" id="76214154"/>
<dbReference type="PANTHER" id="PTHR46796">
    <property type="entry name" value="HTH-TYPE TRANSCRIPTIONAL ACTIVATOR RHAS-RELATED"/>
    <property type="match status" value="1"/>
</dbReference>
<keyword evidence="3" id="KW-0010">Activator</keyword>
<evidence type="ECO:0000259" key="6">
    <source>
        <dbReference type="PROSITE" id="PS01124"/>
    </source>
</evidence>
<name>A0AAX2DFE4_9PSED</name>
<sequence length="310" mass="34632">MSHTFQQSPTSNRECLTVWREEIFHKFEQLEIVDIQQDQPFHAELTLQGSGPARTARLSSGSQTVQRDSVTCNAANDVCLLLIESGNTVLTQDGGQLLLSSGDLIIFENTRPYTLEMLERFEHSMLLCHKRNYAVELGFIESHGPVKMKDGPTTALLRQLVHGTVNTSSQMNDSQIGHATFAALHLCAAVMGPSTENVVTRDRVSQALFTRICAGIRASLRDPTLSPTTIAQTHQISLRYLHKLFAQHGMQVMKFVRDERLAGCSRELQAAVTRPHLAALASKWGFEDDSNFRRAFRKAYGYAPGQRFKT</sequence>
<dbReference type="GO" id="GO:0043565">
    <property type="term" value="F:sequence-specific DNA binding"/>
    <property type="evidence" value="ECO:0007669"/>
    <property type="project" value="InterPro"/>
</dbReference>
<dbReference type="EMBL" id="LT629790">
    <property type="protein sequence ID" value="SDU66338.1"/>
    <property type="molecule type" value="Genomic_DNA"/>
</dbReference>
<organism evidence="7 8">
    <name type="scientific">Pseudomonas mediterranea</name>
    <dbReference type="NCBI Taxonomy" id="183795"/>
    <lineage>
        <taxon>Bacteria</taxon>
        <taxon>Pseudomonadati</taxon>
        <taxon>Pseudomonadota</taxon>
        <taxon>Gammaproteobacteria</taxon>
        <taxon>Pseudomonadales</taxon>
        <taxon>Pseudomonadaceae</taxon>
        <taxon>Pseudomonas</taxon>
    </lineage>
</organism>
<evidence type="ECO:0000256" key="3">
    <source>
        <dbReference type="ARBA" id="ARBA00023159"/>
    </source>
</evidence>
<dbReference type="InterPro" id="IPR050204">
    <property type="entry name" value="AraC_XylS_family_regulators"/>
</dbReference>
<reference evidence="7 8" key="1">
    <citation type="submission" date="2016-10" db="EMBL/GenBank/DDBJ databases">
        <authorList>
            <person name="Varghese N."/>
            <person name="Submissions S."/>
        </authorList>
    </citation>
    <scope>NUCLEOTIDE SEQUENCE [LARGE SCALE GENOMIC DNA]</scope>
    <source>
        <strain evidence="7 8">DSM 16733</strain>
    </source>
</reference>
<evidence type="ECO:0000256" key="5">
    <source>
        <dbReference type="ARBA" id="ARBA00037345"/>
    </source>
</evidence>
<proteinExistence type="predicted"/>
<dbReference type="Proteomes" id="UP000183772">
    <property type="component" value="Chromosome I"/>
</dbReference>
<dbReference type="Pfam" id="PF12833">
    <property type="entry name" value="HTH_18"/>
    <property type="match status" value="1"/>
</dbReference>
<dbReference type="AlphaFoldDB" id="A0AAX2DFE4"/>
<dbReference type="InterPro" id="IPR009057">
    <property type="entry name" value="Homeodomain-like_sf"/>
</dbReference>
<evidence type="ECO:0000313" key="8">
    <source>
        <dbReference type="Proteomes" id="UP000183772"/>
    </source>
</evidence>
<dbReference type="InterPro" id="IPR018060">
    <property type="entry name" value="HTH_AraC"/>
</dbReference>
<feature type="domain" description="HTH araC/xylS-type" evidence="6">
    <location>
        <begin position="210"/>
        <end position="310"/>
    </location>
</feature>
<dbReference type="SMART" id="SM00342">
    <property type="entry name" value="HTH_ARAC"/>
    <property type="match status" value="1"/>
</dbReference>
<dbReference type="PANTHER" id="PTHR46796:SF6">
    <property type="entry name" value="ARAC SUBFAMILY"/>
    <property type="match status" value="1"/>
</dbReference>
<dbReference type="RefSeq" id="WP_047703535.1">
    <property type="nucleotide sequence ID" value="NZ_CAKKMJ010000011.1"/>
</dbReference>
<keyword evidence="1" id="KW-0805">Transcription regulation</keyword>
<dbReference type="Gene3D" id="1.10.10.60">
    <property type="entry name" value="Homeodomain-like"/>
    <property type="match status" value="1"/>
</dbReference>
<evidence type="ECO:0000313" key="7">
    <source>
        <dbReference type="EMBL" id="SDU66338.1"/>
    </source>
</evidence>
<protein>
    <submittedName>
        <fullName evidence="7">AraC-type DNA-binding protein</fullName>
    </submittedName>
</protein>
<keyword evidence="8" id="KW-1185">Reference proteome</keyword>
<evidence type="ECO:0000256" key="1">
    <source>
        <dbReference type="ARBA" id="ARBA00023015"/>
    </source>
</evidence>
<keyword evidence="2 7" id="KW-0238">DNA-binding</keyword>